<feature type="transmembrane region" description="Helical" evidence="1">
    <location>
        <begin position="7"/>
        <end position="28"/>
    </location>
</feature>
<keyword evidence="1" id="KW-1133">Transmembrane helix</keyword>
<protein>
    <submittedName>
        <fullName evidence="2">Uncharacterized protein</fullName>
    </submittedName>
</protein>
<keyword evidence="1" id="KW-0472">Membrane</keyword>
<reference evidence="2" key="2">
    <citation type="submission" date="2021-04" db="EMBL/GenBank/DDBJ databases">
        <authorList>
            <person name="Gilroy R."/>
        </authorList>
    </citation>
    <scope>NUCLEOTIDE SEQUENCE</scope>
    <source>
        <strain evidence="2">ChiSjej2B20-11307</strain>
    </source>
</reference>
<dbReference type="Proteomes" id="UP000824223">
    <property type="component" value="Unassembled WGS sequence"/>
</dbReference>
<dbReference type="AlphaFoldDB" id="A0A9D2HAY2"/>
<gene>
    <name evidence="2" type="ORF">H9798_06985</name>
</gene>
<keyword evidence="1" id="KW-0812">Transmembrane</keyword>
<organism evidence="2 3">
    <name type="scientific">Candidatus Mediterraneibacter pullicola</name>
    <dbReference type="NCBI Taxonomy" id="2838682"/>
    <lineage>
        <taxon>Bacteria</taxon>
        <taxon>Bacillati</taxon>
        <taxon>Bacillota</taxon>
        <taxon>Clostridia</taxon>
        <taxon>Lachnospirales</taxon>
        <taxon>Lachnospiraceae</taxon>
        <taxon>Mediterraneibacter</taxon>
    </lineage>
</organism>
<feature type="transmembrane region" description="Helical" evidence="1">
    <location>
        <begin position="34"/>
        <end position="67"/>
    </location>
</feature>
<feature type="transmembrane region" description="Helical" evidence="1">
    <location>
        <begin position="140"/>
        <end position="156"/>
    </location>
</feature>
<evidence type="ECO:0000313" key="2">
    <source>
        <dbReference type="EMBL" id="HJA06866.1"/>
    </source>
</evidence>
<comment type="caution">
    <text evidence="2">The sequence shown here is derived from an EMBL/GenBank/DDBJ whole genome shotgun (WGS) entry which is preliminary data.</text>
</comment>
<feature type="transmembrane region" description="Helical" evidence="1">
    <location>
        <begin position="108"/>
        <end position="128"/>
    </location>
</feature>
<dbReference type="EMBL" id="DXAK01000035">
    <property type="protein sequence ID" value="HJA06866.1"/>
    <property type="molecule type" value="Genomic_DNA"/>
</dbReference>
<reference evidence="2" key="1">
    <citation type="journal article" date="2021" name="PeerJ">
        <title>Extensive microbial diversity within the chicken gut microbiome revealed by metagenomics and culture.</title>
        <authorList>
            <person name="Gilroy R."/>
            <person name="Ravi A."/>
            <person name="Getino M."/>
            <person name="Pursley I."/>
            <person name="Horton D.L."/>
            <person name="Alikhan N.F."/>
            <person name="Baker D."/>
            <person name="Gharbi K."/>
            <person name="Hall N."/>
            <person name="Watson M."/>
            <person name="Adriaenssens E.M."/>
            <person name="Foster-Nyarko E."/>
            <person name="Jarju S."/>
            <person name="Secka A."/>
            <person name="Antonio M."/>
            <person name="Oren A."/>
            <person name="Chaudhuri R.R."/>
            <person name="La Ragione R."/>
            <person name="Hildebrand F."/>
            <person name="Pallen M.J."/>
        </authorList>
    </citation>
    <scope>NUCLEOTIDE SEQUENCE</scope>
    <source>
        <strain evidence="2">ChiSjej2B20-11307</strain>
    </source>
</reference>
<name>A0A9D2HAY2_9FIRM</name>
<sequence length="177" mass="20137">MHVKAKTLAFGGLMLALTVVFMALGSVIETSTLFLLAAASFFVGVIIWEFGLRTGAAFYIAAVLLGFITAPNKFYVFTFTAMGFYIWGIEAVWRWLEKRPQYKNRKAIFWISKYVIFNIVYIPAVFLFRDLLFGRAISDAFLIGVLVGGQIALFIYDRAYEYAQGHVWGKLRGRIMR</sequence>
<evidence type="ECO:0000313" key="3">
    <source>
        <dbReference type="Proteomes" id="UP000824223"/>
    </source>
</evidence>
<feature type="transmembrane region" description="Helical" evidence="1">
    <location>
        <begin position="74"/>
        <end position="96"/>
    </location>
</feature>
<evidence type="ECO:0000256" key="1">
    <source>
        <dbReference type="SAM" id="Phobius"/>
    </source>
</evidence>
<accession>A0A9D2HAY2</accession>
<proteinExistence type="predicted"/>